<dbReference type="Proteomes" id="UP000001208">
    <property type="component" value="Chromosome"/>
</dbReference>
<dbReference type="HOGENOM" id="CLU_080958_0_0_10"/>
<gene>
    <name evidence="1" type="ordered locus">Ctha_2296</name>
</gene>
<dbReference type="eggNOG" id="COG1193">
    <property type="taxonomic scope" value="Bacteria"/>
</dbReference>
<dbReference type="KEGG" id="cts:Ctha_2296"/>
<dbReference type="RefSeq" id="WP_012500829.1">
    <property type="nucleotide sequence ID" value="NC_011026.1"/>
</dbReference>
<evidence type="ECO:0000313" key="1">
    <source>
        <dbReference type="EMBL" id="ACF14747.1"/>
    </source>
</evidence>
<reference evidence="1 2" key="1">
    <citation type="submission" date="2008-06" db="EMBL/GenBank/DDBJ databases">
        <title>Complete sequence of Chloroherpeton thalassium ATCC 35110.</title>
        <authorList>
            <consortium name="US DOE Joint Genome Institute"/>
            <person name="Lucas S."/>
            <person name="Copeland A."/>
            <person name="Lapidus A."/>
            <person name="Glavina del Rio T."/>
            <person name="Dalin E."/>
            <person name="Tice H."/>
            <person name="Bruce D."/>
            <person name="Goodwin L."/>
            <person name="Pitluck S."/>
            <person name="Schmutz J."/>
            <person name="Larimer F."/>
            <person name="Land M."/>
            <person name="Hauser L."/>
            <person name="Kyrpides N."/>
            <person name="Mikhailova N."/>
            <person name="Liu Z."/>
            <person name="Li T."/>
            <person name="Zhao F."/>
            <person name="Overmann J."/>
            <person name="Bryant D.A."/>
            <person name="Richardson P."/>
        </authorList>
    </citation>
    <scope>NUCLEOTIDE SEQUENCE [LARGE SCALE GENOMIC DNA]</scope>
    <source>
        <strain evidence="2">ATCC 35110 / GB-78</strain>
    </source>
</reference>
<dbReference type="PANTHER" id="PTHR38753:SF1">
    <property type="entry name" value="SLR1441 PROTEIN"/>
    <property type="match status" value="1"/>
</dbReference>
<dbReference type="EMBL" id="CP001100">
    <property type="protein sequence ID" value="ACF14747.1"/>
    <property type="molecule type" value="Genomic_DNA"/>
</dbReference>
<dbReference type="AlphaFoldDB" id="B3QWI7"/>
<dbReference type="PANTHER" id="PTHR38753">
    <property type="entry name" value="SLR1441 PROTEIN"/>
    <property type="match status" value="1"/>
</dbReference>
<dbReference type="OrthoDB" id="9790160at2"/>
<accession>B3QWI7</accession>
<protein>
    <submittedName>
        <fullName evidence="1">Uncharacterized protein</fullName>
    </submittedName>
</protein>
<name>B3QWI7_CHLT3</name>
<evidence type="ECO:0000313" key="2">
    <source>
        <dbReference type="Proteomes" id="UP000001208"/>
    </source>
</evidence>
<keyword evidence="2" id="KW-1185">Reference proteome</keyword>
<sequence length="195" mass="22519">MPDIKKRVSELEMILGEYMAQNALAARRSEAEMREFKTEMTAFKDEMNKKWGDLANKLGTIIEDIVAPNIPTIAKKYFGIDDYDRMMVNPYVRNSKDRSKRKEFDVVLVSGDAVLLNETKMTVRQEHLENFAKSLPEFFAYFPEFAGRKLIPVFLSLSFREEQIRFLSKAGIYAMAMTGSTMDILNFSEVEKIVE</sequence>
<proteinExistence type="predicted"/>
<organism evidence="1 2">
    <name type="scientific">Chloroherpeton thalassium (strain ATCC 35110 / GB-78)</name>
    <dbReference type="NCBI Taxonomy" id="517418"/>
    <lineage>
        <taxon>Bacteria</taxon>
        <taxon>Pseudomonadati</taxon>
        <taxon>Chlorobiota</taxon>
        <taxon>Chlorobiia</taxon>
        <taxon>Chlorobiales</taxon>
        <taxon>Chloroherpetonaceae</taxon>
        <taxon>Chloroherpeton</taxon>
    </lineage>
</organism>
<dbReference type="STRING" id="517418.Ctha_2296"/>